<reference evidence="5 6" key="1">
    <citation type="submission" date="2022-10" db="EMBL/GenBank/DDBJ databases">
        <title>The complete genomes of actinobacterial strains from the NBC collection.</title>
        <authorList>
            <person name="Joergensen T.S."/>
            <person name="Alvarez Arevalo M."/>
            <person name="Sterndorff E.B."/>
            <person name="Faurdal D."/>
            <person name="Vuksanovic O."/>
            <person name="Mourched A.-S."/>
            <person name="Charusanti P."/>
            <person name="Shaw S."/>
            <person name="Blin K."/>
            <person name="Weber T."/>
        </authorList>
    </citation>
    <scope>NUCLEOTIDE SEQUENCE [LARGE SCALE GENOMIC DNA]</scope>
    <source>
        <strain evidence="5 6">NBC_01247</strain>
    </source>
</reference>
<protein>
    <submittedName>
        <fullName evidence="5">Polymorphic toxin-type HINT domain-containing protein</fullName>
    </submittedName>
</protein>
<evidence type="ECO:0000313" key="6">
    <source>
        <dbReference type="Proteomes" id="UP001432014"/>
    </source>
</evidence>
<dbReference type="SUPFAM" id="SSF89372">
    <property type="entry name" value="Fucose-specific lectin"/>
    <property type="match status" value="2"/>
</dbReference>
<feature type="region of interest" description="Disordered" evidence="2">
    <location>
        <begin position="1112"/>
        <end position="1131"/>
    </location>
</feature>
<feature type="region of interest" description="Disordered" evidence="2">
    <location>
        <begin position="631"/>
        <end position="660"/>
    </location>
</feature>
<dbReference type="Gene3D" id="2.170.16.10">
    <property type="entry name" value="Hedgehog/Intein (Hint) domain"/>
    <property type="match status" value="1"/>
</dbReference>
<gene>
    <name evidence="5" type="ORF">OG469_01940</name>
</gene>
<keyword evidence="1" id="KW-0677">Repeat</keyword>
<dbReference type="NCBIfam" id="TIGR03696">
    <property type="entry name" value="Rhs_assc_core"/>
    <property type="match status" value="1"/>
</dbReference>
<evidence type="ECO:0000256" key="2">
    <source>
        <dbReference type="SAM" id="MobiDB-lite"/>
    </source>
</evidence>
<sequence>MRTPVTTTYDAATKRLAADVELPLTPDSTTAPVTGAVKSSFTVGAPAAPASAPEASPVLLSAETGASGGGGTYSATSLGSSSGWAAGGSSGAMTYSYDVQTPPALGGGAPAVSLGYNSASVDGKTSATNAQASWVGDGWDFNPGFIERTYKPCDKDGITGSGDLCWGGYNATLSLGSHSGELVRESDAAVASDENTGVWHLKGDDGTKVEFGVDAAKTNGTDNGAYAKVTDTSGTVYYFGRNHLPGGDNSDQPTLSASTVPVYAPNAGDQCYDAAKGKASWCQMWQRLSLDYVVDPHGNLTTFTWAPEANWYKRGAGQNNGNGTPSSYTRATTLARIDYGQRLTDQVAAKGTLQPATRITFGVDERCVGTGTTCDIANRTVANQNNWPDVPVDQECTNTPTCTNYGPTYFTTKRLTKILTQVRVNNAWKDVDSYELKHSFPDPSNTPKDYPKDTISQKSLWLDSIQRTGKTATDTLSTPPVTFTPVMLPNRVDGTDLVPAPPLMNRPRIQQIHNETGGVLNVDYQLPSCSRINHVMPAAEDDNTLACYPVRWSPQGSLAGADPVLDWFNHYVVSSLTENDFATGTPGSPANRSKITTYKYGKAGWHRDDNEFTDPKARTWGDFRGFSTVTVTTGDGNDGPKGQSRTTYRQGMNGDARKAGGTRTVHLTDLLSSDVNDATWLTGKLGQDTDDDWLAGQVLLDEDFDQAGGTVPAQTLSTSGGHIDTATHLRGSGLPDLVARYASTTSTTTNRARKADSTWRTTSTTSTTDKDHGNRFITHLSQADGLPDLCERTSYATGPDPQRIDQVAERLTVSGPGACTATATATNTVSRDIVLYDGLAYGLAAVTADQTSTQTLDRYDTNGTPVFVPVSSSTYDAYGRTVSVTDPNSKDGPHPSGATTNSTYTPAAAGELPATVTVSAPAPGTTVTWDSVITLDTRRSLPLTTTDPNGKTVTKQYDALGRLTGAWAAGRTPAANPNPDQKFEYTVSNQTGVPSTITTYTLKVDDASPVYTRQTALLDGFSRTRQTQSSPANPSDPGRIVTDAFYDSQGRTWQSNAAWYNNASGPSTTLLDATDAVPAQSRTTFDGMGRPVAADFRSMNVLQSRTTTAYPGVDRTDVNRPQGAWPTSTVTDARGRTSELWQYSTSTATGRAADAAVTRYSYTPAGQAAGRVDPVGNTWSYSYDLRGRQISASDPDTGTTALTYDGASRLDTSTNAKGEVLKYAYDLAGRKTGLYNGSVSAANQLAGWAYDTVQKGKPASSTRYVGGSSGQAYTNAVTSYDNGYHPTGTTITMPGTEVGQAAGTTYTYSATSQYDPITGNPKLVTLPPVGGVPQDKLAYAYNDYGLMYSYAGATTYDVQTAYDAFGRPIRSTVNPWGTQVVSTTDYDKATGRVLGQYLDYQPQLKGAVNQTTYTHNPAGAITSITDIPDNTPTATDRQCFTYDVLGRLTTAWTDTGTITKPNVLQHKTQDQGACTNTTPTSGAVAPATNTVGGANPYWQDYTYDPTGNRTSLTSHGSAGAAAVLDPSQVTQISAAADGSQTWGVGLAGGKVWTSAQNADGTWAPFSDLMVRAGALANVESVSAAVSDGKLQVMAVAGGKIWHTLRGVDGKWQPWGDVFSVVGALAQPSQLALTATTSGLEVLTFSGGKLWHTVRLASGSWQAQGWGDVYSVVGPLSNSSQMAAAATASGLEIMASASGKLWHTVRMPNGQWQVQGWGDVYSVTGALSGALTGSGQLALASTTGGLQAIALAGGKPWRAVRDSAGQWVPWADLTTAAGTVAAATTVGAVGSGADLKLLVAGSGQLNYTKRDGSTNAWSPWSLLKQPPTTDTITTSGYPAAGTRNTPTAVANTGGGTGGAHALLNSTLTDPGGSETTAYQYDAAGNTTRTGKNSTGAAALTWNSEGRLASYTAPGQITGIAGKCIATAGGSSASGSNLQINNCSSGGSQLYTTADNTLGTLGKCAQAMGTTTGAAVQLQNCDKSAAQTWTARADKTLYNPASGRCLAVPGDVTTSSTALTLGDCATTVPAGQKWTLPNTTTTYLYDADGNQLIRRNPDKTTINLGTDELTLDTATKTNQTGTRYYPIPGGMTIVRTGAGTAPGTFVVQNADHHGTNTTSVDLNTGAINRRPTDPFGNPRGSQPAPGAWASDKGFVGGTKDDTTQLTNLGARQYDPTTGRFINPDPILATGDPQQWNAYAYSNNNPINLTDPSGLRPEGKCSGTCQDGSADLWGGGPGGWKYANVAASGDEATMQYIDFKDNDRSFTLKGKITKPDPKPGNCYYAMGMNHGDCFNGNNHYDTVRPPLATWQKIVIGAASVLGLAVAAAPSAVVAGSACLAAIIGCTAGALDLATGEAAAGSTALAGAGIAWKLSCNSFPPGTQVLLADGTTKSIEEIEPGDQVTATDPQSGLTAAESVTATIMHPDDQDFTDLTFPANKTAEVQEITSTQHHPYWEVTTQKWTDAVDLKPGDEVLTADGTTRRITRVRNYQTTPRPAHNLTVANLHTYYVLAGTTPVLVHNSGCDLAAHEIANGHTIAQHVGKSDADLMARNIDYASTFGTLEDAQSATTRNIWKNNDAIADWLRGPKFRLTISGGISPFEGRVYRSSSDSFLQPQYTTTVLERAPSMPEGYRIVTSYPDMFPR</sequence>
<evidence type="ECO:0000259" key="4">
    <source>
        <dbReference type="SMART" id="SM00458"/>
    </source>
</evidence>
<dbReference type="Pfam" id="PF05593">
    <property type="entry name" value="RHS_repeat"/>
    <property type="match status" value="2"/>
</dbReference>
<dbReference type="InterPro" id="IPR006530">
    <property type="entry name" value="YD"/>
</dbReference>
<organism evidence="5 6">
    <name type="scientific">Kitasatospora herbaricolor</name>
    <dbReference type="NCBI Taxonomy" id="68217"/>
    <lineage>
        <taxon>Bacteria</taxon>
        <taxon>Bacillati</taxon>
        <taxon>Actinomycetota</taxon>
        <taxon>Actinomycetes</taxon>
        <taxon>Kitasatosporales</taxon>
        <taxon>Streptomycetaceae</taxon>
        <taxon>Kitasatospora</taxon>
    </lineage>
</organism>
<accession>A0ABZ1W0M9</accession>
<dbReference type="Proteomes" id="UP001432014">
    <property type="component" value="Chromosome"/>
</dbReference>
<feature type="region of interest" description="Disordered" evidence="2">
    <location>
        <begin position="745"/>
        <end position="773"/>
    </location>
</feature>
<dbReference type="SUPFAM" id="SSF51294">
    <property type="entry name" value="Hedgehog/intein (Hint) domain"/>
    <property type="match status" value="1"/>
</dbReference>
<dbReference type="CDD" id="cd00081">
    <property type="entry name" value="Hint"/>
    <property type="match status" value="1"/>
</dbReference>
<proteinExistence type="predicted"/>
<dbReference type="InterPro" id="IPR031325">
    <property type="entry name" value="RHS_repeat"/>
</dbReference>
<dbReference type="Pfam" id="PF07591">
    <property type="entry name" value="PT-HINT"/>
    <property type="match status" value="1"/>
</dbReference>
<feature type="domain" description="Hint" evidence="3">
    <location>
        <begin position="2372"/>
        <end position="2475"/>
    </location>
</feature>
<dbReference type="InterPro" id="IPR003587">
    <property type="entry name" value="Hint_dom_N"/>
</dbReference>
<evidence type="ECO:0000259" key="3">
    <source>
        <dbReference type="SMART" id="SM00306"/>
    </source>
</evidence>
<keyword evidence="6" id="KW-1185">Reference proteome</keyword>
<dbReference type="InterPro" id="IPR000772">
    <property type="entry name" value="Ricin_B_lectin"/>
</dbReference>
<dbReference type="InterPro" id="IPR022385">
    <property type="entry name" value="Rhs_assc_core"/>
</dbReference>
<dbReference type="PROSITE" id="PS50231">
    <property type="entry name" value="RICIN_B_LECTIN"/>
    <property type="match status" value="1"/>
</dbReference>
<dbReference type="SMART" id="SM00458">
    <property type="entry name" value="RICIN"/>
    <property type="match status" value="1"/>
</dbReference>
<evidence type="ECO:0000256" key="1">
    <source>
        <dbReference type="ARBA" id="ARBA00022737"/>
    </source>
</evidence>
<feature type="domain" description="Ricin B lectin" evidence="4">
    <location>
        <begin position="1912"/>
        <end position="2035"/>
    </location>
</feature>
<dbReference type="InterPro" id="IPR036844">
    <property type="entry name" value="Hint_dom_sf"/>
</dbReference>
<dbReference type="PANTHER" id="PTHR32305:SF17">
    <property type="entry name" value="TRNA NUCLEASE WAPA"/>
    <property type="match status" value="1"/>
</dbReference>
<dbReference type="Pfam" id="PF18431">
    <property type="entry name" value="RNAse_A_bac"/>
    <property type="match status" value="1"/>
</dbReference>
<name>A0ABZ1W0M9_9ACTN</name>
<dbReference type="InterPro" id="IPR041436">
    <property type="entry name" value="RNAse_A_bac"/>
</dbReference>
<dbReference type="InterPro" id="IPR056823">
    <property type="entry name" value="TEN-like_YD-shell"/>
</dbReference>
<feature type="region of interest" description="Disordered" evidence="2">
    <location>
        <begin position="881"/>
        <end position="906"/>
    </location>
</feature>
<dbReference type="SMART" id="SM00306">
    <property type="entry name" value="HintN"/>
    <property type="match status" value="1"/>
</dbReference>
<dbReference type="Gene3D" id="2.180.10.10">
    <property type="entry name" value="RHS repeat-associated core"/>
    <property type="match status" value="2"/>
</dbReference>
<evidence type="ECO:0000313" key="5">
    <source>
        <dbReference type="EMBL" id="WUS54375.1"/>
    </source>
</evidence>
<dbReference type="Pfam" id="PF00652">
    <property type="entry name" value="Ricin_B_lectin"/>
    <property type="match status" value="1"/>
</dbReference>
<dbReference type="PANTHER" id="PTHR32305">
    <property type="match status" value="1"/>
</dbReference>
<dbReference type="CDD" id="cd20684">
    <property type="entry name" value="CdiA-CT_Yk_RNaseA-like"/>
    <property type="match status" value="1"/>
</dbReference>
<dbReference type="EMBL" id="CP108482">
    <property type="protein sequence ID" value="WUS54375.1"/>
    <property type="molecule type" value="Genomic_DNA"/>
</dbReference>
<dbReference type="SUPFAM" id="SSF50370">
    <property type="entry name" value="Ricin B-like lectins"/>
    <property type="match status" value="1"/>
</dbReference>
<dbReference type="RefSeq" id="WP_329492987.1">
    <property type="nucleotide sequence ID" value="NZ_CP108460.1"/>
</dbReference>
<dbReference type="NCBIfam" id="TIGR01643">
    <property type="entry name" value="YD_repeat_2x"/>
    <property type="match status" value="1"/>
</dbReference>
<dbReference type="Gene3D" id="2.80.10.50">
    <property type="match status" value="1"/>
</dbReference>
<dbReference type="InterPro" id="IPR050708">
    <property type="entry name" value="T6SS_VgrG/RHS"/>
</dbReference>
<dbReference type="InterPro" id="IPR035992">
    <property type="entry name" value="Ricin_B-like_lectins"/>
</dbReference>
<feature type="compositionally biased region" description="Low complexity" evidence="2">
    <location>
        <begin position="758"/>
        <end position="767"/>
    </location>
</feature>
<dbReference type="Pfam" id="PF25023">
    <property type="entry name" value="TEN_YD-shell"/>
    <property type="match status" value="1"/>
</dbReference>